<evidence type="ECO:0000313" key="2">
    <source>
        <dbReference type="EMBL" id="EFG84282.1"/>
    </source>
</evidence>
<keyword evidence="1" id="KW-1133">Transmembrane helix</keyword>
<keyword evidence="1" id="KW-0812">Transmembrane</keyword>
<keyword evidence="1" id="KW-0472">Membrane</keyword>
<dbReference type="Proteomes" id="UP000006468">
    <property type="component" value="Chromosome"/>
</dbReference>
<feature type="transmembrane region" description="Helical" evidence="1">
    <location>
        <begin position="22"/>
        <end position="41"/>
    </location>
</feature>
<name>D5QFC0_NOVHA</name>
<sequence>MYLRQTAYNNIPRLRGPNRWDIVGPTLLAVAFALSTALIFLE</sequence>
<gene>
    <name evidence="2" type="ORF">GXY_09199</name>
</gene>
<evidence type="ECO:0000313" key="3">
    <source>
        <dbReference type="Proteomes" id="UP000006468"/>
    </source>
</evidence>
<dbReference type="HOGENOM" id="CLU_3217583_0_0_5"/>
<dbReference type="AlphaFoldDB" id="D5QFC0"/>
<protein>
    <submittedName>
        <fullName evidence="2">Uncharacterized protein</fullName>
    </submittedName>
</protein>
<proteinExistence type="predicted"/>
<dbReference type="EMBL" id="ADTV01000034">
    <property type="protein sequence ID" value="EFG84282.1"/>
    <property type="molecule type" value="Genomic_DNA"/>
</dbReference>
<organism evidence="2 3">
    <name type="scientific">Novacetimonas hansenii ATCC 23769</name>
    <dbReference type="NCBI Taxonomy" id="714995"/>
    <lineage>
        <taxon>Bacteria</taxon>
        <taxon>Pseudomonadati</taxon>
        <taxon>Pseudomonadota</taxon>
        <taxon>Alphaproteobacteria</taxon>
        <taxon>Acetobacterales</taxon>
        <taxon>Acetobacteraceae</taxon>
        <taxon>Novacetimonas</taxon>
    </lineage>
</organism>
<reference evidence="2 3" key="1">
    <citation type="journal article" date="2010" name="J. Bacteriol.">
        <title>Genome sequence of a cellulose-producing bacterium, Gluconacetobacter hansenii ATCC 23769.</title>
        <authorList>
            <person name="Iyer P.R."/>
            <person name="Geib S.M."/>
            <person name="Catchmark J."/>
            <person name="Kao T.H."/>
            <person name="Tien M."/>
        </authorList>
    </citation>
    <scope>NUCLEOTIDE SEQUENCE [LARGE SCALE GENOMIC DNA]</scope>
    <source>
        <strain evidence="2 3">ATCC 23769</strain>
    </source>
</reference>
<evidence type="ECO:0000256" key="1">
    <source>
        <dbReference type="SAM" id="Phobius"/>
    </source>
</evidence>
<comment type="caution">
    <text evidence="2">The sequence shown here is derived from an EMBL/GenBank/DDBJ whole genome shotgun (WGS) entry which is preliminary data.</text>
</comment>
<accession>D5QFC0</accession>